<dbReference type="Proteomes" id="UP000248536">
    <property type="component" value="Chromosome"/>
</dbReference>
<dbReference type="KEGG" id="spon:HME9304_02130"/>
<dbReference type="OrthoDB" id="1451211at2"/>
<protein>
    <recommendedName>
        <fullName evidence="3">Lipocalin-like domain-containing protein</fullName>
    </recommendedName>
</protein>
<reference evidence="1 2" key="1">
    <citation type="submission" date="2018-06" db="EMBL/GenBank/DDBJ databases">
        <title>Spongiibacterium sp. HME9304 Genome sequencing and assembly.</title>
        <authorList>
            <person name="Kang H."/>
            <person name="Kim H."/>
            <person name="Joh K."/>
        </authorList>
    </citation>
    <scope>NUCLEOTIDE SEQUENCE [LARGE SCALE GENOMIC DNA]</scope>
    <source>
        <strain evidence="1 2">HME9304</strain>
    </source>
</reference>
<accession>A0A2Z4LTS6</accession>
<sequence>MKKFKKTYPIICIYSVLFFLTLHPIQSQINDSDRIVGSWFFDSESSFAEVDREVNDFMEANPQLRVKMQSAYTGKTITFLANGAYGQVLGDGTRASGEWYIREDALFIKSQNDVVYTFQFKIQDNKLVLTTVSQNRESKSVVPNQYFTKI</sequence>
<dbReference type="AlphaFoldDB" id="A0A2Z4LTS6"/>
<evidence type="ECO:0008006" key="3">
    <source>
        <dbReference type="Google" id="ProtNLM"/>
    </source>
</evidence>
<evidence type="ECO:0000313" key="2">
    <source>
        <dbReference type="Proteomes" id="UP000248536"/>
    </source>
</evidence>
<evidence type="ECO:0000313" key="1">
    <source>
        <dbReference type="EMBL" id="AWX45120.1"/>
    </source>
</evidence>
<gene>
    <name evidence="1" type="ORF">HME9304_02130</name>
</gene>
<proteinExistence type="predicted"/>
<organism evidence="1 2">
    <name type="scientific">Flagellimonas maritima</name>
    <dbReference type="NCBI Taxonomy" id="1383885"/>
    <lineage>
        <taxon>Bacteria</taxon>
        <taxon>Pseudomonadati</taxon>
        <taxon>Bacteroidota</taxon>
        <taxon>Flavobacteriia</taxon>
        <taxon>Flavobacteriales</taxon>
        <taxon>Flavobacteriaceae</taxon>
        <taxon>Flagellimonas</taxon>
    </lineage>
</organism>
<keyword evidence="2" id="KW-1185">Reference proteome</keyword>
<dbReference type="RefSeq" id="WP_123877442.1">
    <property type="nucleotide sequence ID" value="NZ_CP030104.1"/>
</dbReference>
<dbReference type="EMBL" id="CP030104">
    <property type="protein sequence ID" value="AWX45120.1"/>
    <property type="molecule type" value="Genomic_DNA"/>
</dbReference>
<name>A0A2Z4LTS6_9FLAO</name>